<evidence type="ECO:0008006" key="3">
    <source>
        <dbReference type="Google" id="ProtNLM"/>
    </source>
</evidence>
<dbReference type="InterPro" id="IPR036412">
    <property type="entry name" value="HAD-like_sf"/>
</dbReference>
<dbReference type="GO" id="GO:0036424">
    <property type="term" value="F:L-phosphoserine phosphatase activity"/>
    <property type="evidence" value="ECO:0007669"/>
    <property type="project" value="TreeGrafter"/>
</dbReference>
<dbReference type="Gene3D" id="3.40.50.300">
    <property type="entry name" value="P-loop containing nucleotide triphosphate hydrolases"/>
    <property type="match status" value="1"/>
</dbReference>
<dbReference type="InterPro" id="IPR023214">
    <property type="entry name" value="HAD_sf"/>
</dbReference>
<accession>A0A1S9DTR7</accession>
<protein>
    <recommendedName>
        <fullName evidence="3">Haloacid dehalogenase-like hydrolase</fullName>
    </recommendedName>
</protein>
<evidence type="ECO:0000313" key="2">
    <source>
        <dbReference type="Proteomes" id="UP000190312"/>
    </source>
</evidence>
<dbReference type="Gene3D" id="3.40.50.1000">
    <property type="entry name" value="HAD superfamily/HAD-like"/>
    <property type="match status" value="1"/>
</dbReference>
<dbReference type="GO" id="GO:0000287">
    <property type="term" value="F:magnesium ion binding"/>
    <property type="evidence" value="ECO:0007669"/>
    <property type="project" value="TreeGrafter"/>
</dbReference>
<proteinExistence type="predicted"/>
<dbReference type="Pfam" id="PF13207">
    <property type="entry name" value="AAA_17"/>
    <property type="match status" value="1"/>
</dbReference>
<dbReference type="EMBL" id="MKZY01000002">
    <property type="protein sequence ID" value="OOO12498.1"/>
    <property type="molecule type" value="Genomic_DNA"/>
</dbReference>
<dbReference type="AlphaFoldDB" id="A0A1S9DTR7"/>
<sequence length="329" mass="37065">MALGEDHFMYFEGSDEIGKLVCGGITSFKWLDDKARHDFRHFMFWNEGKKSGPAVYTQSDLDTYTHILYLDVPPQEIVKRRLDDPGRDRSHVSINHVQRWEVERLLYDFNKHDEQHNLSKALNTLDSIPAIKSGTLGRMIGLDADRTLTSQDTGDLFWKKISQLLEYAGGERPKTPAQVVFESPLGYSYDAFRQVTLLHEERLRGDEYDSVCKDIASSVTLDGEFLNFLHLIAQQAHVAAVVVTCGLAQIWKYVYGFVVTAEVKGALAGHLKDKHHLEFCAFGDSPLDLEMLSRADKAIVVVGDEASRSVSMETALKKAIENDGLKAKQ</sequence>
<dbReference type="PANTHER" id="PTHR43344:SF20">
    <property type="entry name" value="URACIL PHOSPHORIBOSYLTRANSFERASE"/>
    <property type="match status" value="1"/>
</dbReference>
<dbReference type="PANTHER" id="PTHR43344">
    <property type="entry name" value="PHOSPHOSERINE PHOSPHATASE"/>
    <property type="match status" value="1"/>
</dbReference>
<dbReference type="Proteomes" id="UP000190312">
    <property type="component" value="Unassembled WGS sequence"/>
</dbReference>
<dbReference type="InterPro" id="IPR027417">
    <property type="entry name" value="P-loop_NTPase"/>
</dbReference>
<organism evidence="1 2">
    <name type="scientific">Aspergillus oryzae</name>
    <name type="common">Yellow koji mold</name>
    <dbReference type="NCBI Taxonomy" id="5062"/>
    <lineage>
        <taxon>Eukaryota</taxon>
        <taxon>Fungi</taxon>
        <taxon>Dikarya</taxon>
        <taxon>Ascomycota</taxon>
        <taxon>Pezizomycotina</taxon>
        <taxon>Eurotiomycetes</taxon>
        <taxon>Eurotiomycetidae</taxon>
        <taxon>Eurotiales</taxon>
        <taxon>Aspergillaceae</taxon>
        <taxon>Aspergillus</taxon>
        <taxon>Aspergillus subgen. Circumdati</taxon>
    </lineage>
</organism>
<reference evidence="1 2" key="1">
    <citation type="submission" date="2016-10" db="EMBL/GenBank/DDBJ databases">
        <title>Genome sequencing of Aspergillus oryzae BCC7051.</title>
        <authorList>
            <person name="Thammarongtham C."/>
            <person name="Vorapreeda T."/>
            <person name="Nookaew I."/>
            <person name="Srisuk T."/>
            <person name="Land M."/>
            <person name="Jeennor S."/>
            <person name="Laoteng K."/>
        </authorList>
    </citation>
    <scope>NUCLEOTIDE SEQUENCE [LARGE SCALE GENOMIC DNA]</scope>
    <source>
        <strain evidence="1 2">BCC7051</strain>
    </source>
</reference>
<comment type="caution">
    <text evidence="1">The sequence shown here is derived from an EMBL/GenBank/DDBJ whole genome shotgun (WGS) entry which is preliminary data.</text>
</comment>
<name>A0A1S9DTR7_ASPOZ</name>
<dbReference type="OrthoDB" id="5416609at2759"/>
<dbReference type="Pfam" id="PF12710">
    <property type="entry name" value="HAD"/>
    <property type="match status" value="1"/>
</dbReference>
<dbReference type="SUPFAM" id="SSF56784">
    <property type="entry name" value="HAD-like"/>
    <property type="match status" value="1"/>
</dbReference>
<dbReference type="GO" id="GO:0006564">
    <property type="term" value="P:L-serine biosynthetic process"/>
    <property type="evidence" value="ECO:0007669"/>
    <property type="project" value="TreeGrafter"/>
</dbReference>
<dbReference type="GO" id="GO:0005737">
    <property type="term" value="C:cytoplasm"/>
    <property type="evidence" value="ECO:0007669"/>
    <property type="project" value="TreeGrafter"/>
</dbReference>
<dbReference type="InterPro" id="IPR050582">
    <property type="entry name" value="HAD-like_SerB"/>
</dbReference>
<gene>
    <name evidence="1" type="ORF">OAory_01002470</name>
</gene>
<evidence type="ECO:0000313" key="1">
    <source>
        <dbReference type="EMBL" id="OOO12498.1"/>
    </source>
</evidence>
<dbReference type="VEuPathDB" id="FungiDB:AO090005001368"/>